<feature type="compositionally biased region" description="Basic residues" evidence="1">
    <location>
        <begin position="172"/>
        <end position="182"/>
    </location>
</feature>
<feature type="compositionally biased region" description="Basic and acidic residues" evidence="1">
    <location>
        <begin position="152"/>
        <end position="164"/>
    </location>
</feature>
<sequence>TRVLVMSAGSVRGPVMAVVHAAGTVVLLKLKLAGVMPPTFLTWITIAVLIGVAWLWGSIDGWRRIDRPVVTWFVAGVVGGLLGGVLNVAGRALFVDQTGVSQLPAQLTSGAAFTALLIMVPAWVGVAIGARLDPPVAQEPGAAGAVSSAAAPRDRAASAKEAARSRAATRTAKVRPSPHNRKPSPTALQERDEPASRTAQRPGSAGKSRGTSGPANRTPSPRPRPDRDSSGRSGSED</sequence>
<feature type="transmembrane region" description="Helical" evidence="2">
    <location>
        <begin position="110"/>
        <end position="130"/>
    </location>
</feature>
<name>A0ABD6FEP2_9PSEU</name>
<keyword evidence="2" id="KW-0812">Transmembrane</keyword>
<feature type="compositionally biased region" description="Basic and acidic residues" evidence="1">
    <location>
        <begin position="223"/>
        <end position="237"/>
    </location>
</feature>
<keyword evidence="2" id="KW-1133">Transmembrane helix</keyword>
<evidence type="ECO:0000313" key="4">
    <source>
        <dbReference type="Proteomes" id="UP000249324"/>
    </source>
</evidence>
<evidence type="ECO:0000313" key="3">
    <source>
        <dbReference type="EMBL" id="MFO7192520.1"/>
    </source>
</evidence>
<evidence type="ECO:0000256" key="2">
    <source>
        <dbReference type="SAM" id="Phobius"/>
    </source>
</evidence>
<accession>A0ABD6FEP2</accession>
<keyword evidence="2" id="KW-0472">Membrane</keyword>
<comment type="caution">
    <text evidence="3">The sequence shown here is derived from an EMBL/GenBank/DDBJ whole genome shotgun (WGS) entry which is preliminary data.</text>
</comment>
<dbReference type="Proteomes" id="UP000249324">
    <property type="component" value="Unassembled WGS sequence"/>
</dbReference>
<feature type="transmembrane region" description="Helical" evidence="2">
    <location>
        <begin position="69"/>
        <end position="90"/>
    </location>
</feature>
<gene>
    <name evidence="3" type="ORF">DIU77_009795</name>
</gene>
<evidence type="ECO:0000256" key="1">
    <source>
        <dbReference type="SAM" id="MobiDB-lite"/>
    </source>
</evidence>
<feature type="non-terminal residue" evidence="3">
    <location>
        <position position="1"/>
    </location>
</feature>
<proteinExistence type="predicted"/>
<dbReference type="EMBL" id="QGUI02000106">
    <property type="protein sequence ID" value="MFO7192520.1"/>
    <property type="molecule type" value="Genomic_DNA"/>
</dbReference>
<dbReference type="AlphaFoldDB" id="A0ABD6FEP2"/>
<feature type="compositionally biased region" description="Low complexity" evidence="1">
    <location>
        <begin position="141"/>
        <end position="151"/>
    </location>
</feature>
<feature type="region of interest" description="Disordered" evidence="1">
    <location>
        <begin position="138"/>
        <end position="237"/>
    </location>
</feature>
<reference evidence="3 4" key="1">
    <citation type="journal article" date="2021" name="BMC Genomics">
        <title>Genome-resolved metagenome and metatranscriptome analyses of thermophilic composting reveal key bacterial players and their metabolic interactions.</title>
        <authorList>
            <person name="Braga L.P.P."/>
            <person name="Pereira R.V."/>
            <person name="Martins L.F."/>
            <person name="Moura L.M.S."/>
            <person name="Sanchez F.B."/>
            <person name="Patane J.S.L."/>
            <person name="da Silva A.M."/>
            <person name="Setubal J.C."/>
        </authorList>
    </citation>
    <scope>NUCLEOTIDE SEQUENCE [LARGE SCALE GENOMIC DNA]</scope>
    <source>
        <strain evidence="3">ZC4RG45</strain>
    </source>
</reference>
<protein>
    <submittedName>
        <fullName evidence="3">Uncharacterized protein</fullName>
    </submittedName>
</protein>
<feature type="transmembrane region" description="Helical" evidence="2">
    <location>
        <begin position="40"/>
        <end position="57"/>
    </location>
</feature>
<feature type="compositionally biased region" description="Polar residues" evidence="1">
    <location>
        <begin position="209"/>
        <end position="218"/>
    </location>
</feature>
<organism evidence="3 4">
    <name type="scientific">Thermocrispum agreste</name>
    <dbReference type="NCBI Taxonomy" id="37925"/>
    <lineage>
        <taxon>Bacteria</taxon>
        <taxon>Bacillati</taxon>
        <taxon>Actinomycetota</taxon>
        <taxon>Actinomycetes</taxon>
        <taxon>Pseudonocardiales</taxon>
        <taxon>Pseudonocardiaceae</taxon>
        <taxon>Thermocrispum</taxon>
    </lineage>
</organism>